<dbReference type="RefSeq" id="WP_015614576.1">
    <property type="nucleotide sequence ID" value="NC_021182.1"/>
</dbReference>
<dbReference type="eggNOG" id="COG0348">
    <property type="taxonomic scope" value="Bacteria"/>
</dbReference>
<evidence type="ECO:0000313" key="10">
    <source>
        <dbReference type="EMBL" id="AGK96253.1"/>
    </source>
</evidence>
<keyword evidence="4" id="KW-0408">Iron</keyword>
<feature type="domain" description="FMN-binding" evidence="9">
    <location>
        <begin position="312"/>
        <end position="387"/>
    </location>
</feature>
<evidence type="ECO:0000256" key="4">
    <source>
        <dbReference type="ARBA" id="ARBA00023004"/>
    </source>
</evidence>
<evidence type="ECO:0000256" key="6">
    <source>
        <dbReference type="ARBA" id="ARBA00023136"/>
    </source>
</evidence>
<dbReference type="PATRIC" id="fig|86416.3.peg.1264"/>
<dbReference type="GO" id="GO:0051536">
    <property type="term" value="F:iron-sulfur cluster binding"/>
    <property type="evidence" value="ECO:0007669"/>
    <property type="project" value="UniProtKB-KW"/>
</dbReference>
<keyword evidence="11" id="KW-1185">Reference proteome</keyword>
<evidence type="ECO:0000256" key="1">
    <source>
        <dbReference type="ARBA" id="ARBA00004236"/>
    </source>
</evidence>
<comment type="subcellular location">
    <subcellularLocation>
        <location evidence="1">Cell membrane</location>
    </subcellularLocation>
</comment>
<feature type="transmembrane region" description="Helical" evidence="8">
    <location>
        <begin position="150"/>
        <end position="169"/>
    </location>
</feature>
<dbReference type="STRING" id="86416.Clopa_1264"/>
<feature type="domain" description="FMN-binding" evidence="9">
    <location>
        <begin position="461"/>
        <end position="533"/>
    </location>
</feature>
<dbReference type="InterPro" id="IPR052378">
    <property type="entry name" value="NosR_regulator"/>
</dbReference>
<dbReference type="PANTHER" id="PTHR30224">
    <property type="entry name" value="ELECTRON TRANSPORT PROTEIN"/>
    <property type="match status" value="1"/>
</dbReference>
<dbReference type="GO" id="GO:0010181">
    <property type="term" value="F:FMN binding"/>
    <property type="evidence" value="ECO:0007669"/>
    <property type="project" value="InterPro"/>
</dbReference>
<dbReference type="InterPro" id="IPR017896">
    <property type="entry name" value="4Fe4S_Fe-S-bd"/>
</dbReference>
<sequence length="535" mass="57880">MKKIPKIQIFRIFVQIAFLFLLPGLFALAFSQLGQIYSAIINGKFNLLQLFPNLVSMLTLFILTIVLSRFFCGWFCAFGTFNDFIYIISRKIFKTKFKIDKDVDAVLKYLKYVVLLFIVIFMWTIGSKAFQTFSPWDAFAQITNLPQVILNYPLGFIILILIALGAVFIERFFCRYLCPLGAVFSIISRISIFKINKPSDKCGKCRVCTNNCSMGIELYKLQNVRGGECINCLKCVEKCPRSNTKATICDENINPALASSVAIVAFVGIYSANNVAGKVISRNFPVTVSANTSSTMPQTKYNDGTYTGTGTGFSGGTTKISVTVKNGKIASVETISDEDTPDYYDRAYSSIPNEIISAQSTEVDAVSGATYSSHGIISSVQDALSKAVASNTNNTNVPASNNSSSDSSTTKSAENNNSTLNSNTSAASNTTPGVSSATPSASSAAAQRKYKDGTYTGTGNGFNGETKISVAIKNGKIVNIQTVSENDQYYRMAYSSIKDEIISAQSPQVDAVSGATYSSKGIITAVENALNQAKA</sequence>
<dbReference type="EMBL" id="CP003261">
    <property type="protein sequence ID" value="AGK96253.1"/>
    <property type="molecule type" value="Genomic_DNA"/>
</dbReference>
<keyword evidence="5" id="KW-0411">Iron-sulfur</keyword>
<dbReference type="KEGG" id="cpas:Clopa_1264"/>
<evidence type="ECO:0000256" key="3">
    <source>
        <dbReference type="ARBA" id="ARBA00022723"/>
    </source>
</evidence>
<dbReference type="Proteomes" id="UP000013523">
    <property type="component" value="Chromosome"/>
</dbReference>
<keyword evidence="8" id="KW-0812">Transmembrane</keyword>
<dbReference type="Gene3D" id="3.90.1010.20">
    <property type="match status" value="2"/>
</dbReference>
<evidence type="ECO:0000256" key="8">
    <source>
        <dbReference type="SAM" id="Phobius"/>
    </source>
</evidence>
<feature type="transmembrane region" description="Helical" evidence="8">
    <location>
        <begin position="109"/>
        <end position="130"/>
    </location>
</feature>
<feature type="transmembrane region" description="Helical" evidence="8">
    <location>
        <begin position="12"/>
        <end position="37"/>
    </location>
</feature>
<dbReference type="eggNOG" id="COG3976">
    <property type="taxonomic scope" value="Bacteria"/>
</dbReference>
<keyword evidence="2" id="KW-1003">Cell membrane</keyword>
<dbReference type="OrthoDB" id="9806398at2"/>
<feature type="transmembrane region" description="Helical" evidence="8">
    <location>
        <begin position="57"/>
        <end position="88"/>
    </location>
</feature>
<evidence type="ECO:0000259" key="9">
    <source>
        <dbReference type="SMART" id="SM00900"/>
    </source>
</evidence>
<dbReference type="InterPro" id="IPR017900">
    <property type="entry name" value="4Fe4S_Fe_S_CS"/>
</dbReference>
<evidence type="ECO:0000256" key="7">
    <source>
        <dbReference type="SAM" id="MobiDB-lite"/>
    </source>
</evidence>
<dbReference type="SUPFAM" id="SSF54862">
    <property type="entry name" value="4Fe-4S ferredoxins"/>
    <property type="match status" value="1"/>
</dbReference>
<reference evidence="10 11" key="1">
    <citation type="submission" date="2012-01" db="EMBL/GenBank/DDBJ databases">
        <title>Complete sequence of chromosome of Clostridium pasteurianum BC1.</title>
        <authorList>
            <consortium name="US DOE Joint Genome Institute"/>
            <person name="Lucas S."/>
            <person name="Han J."/>
            <person name="Lapidus A."/>
            <person name="Cheng J.-F."/>
            <person name="Goodwin L."/>
            <person name="Pitluck S."/>
            <person name="Peters L."/>
            <person name="Mikhailova N."/>
            <person name="Teshima H."/>
            <person name="Detter J.C."/>
            <person name="Han C."/>
            <person name="Tapia R."/>
            <person name="Land M."/>
            <person name="Hauser L."/>
            <person name="Kyrpides N."/>
            <person name="Ivanova N."/>
            <person name="Pagani I."/>
            <person name="Dunn J."/>
            <person name="Taghavi S."/>
            <person name="Francis A."/>
            <person name="van der Lelie D."/>
            <person name="Woyke T."/>
        </authorList>
    </citation>
    <scope>NUCLEOTIDE SEQUENCE [LARGE SCALE GENOMIC DNA]</scope>
    <source>
        <strain evidence="10 11">BC1</strain>
    </source>
</reference>
<organism evidence="10 11">
    <name type="scientific">Clostridium pasteurianum BC1</name>
    <dbReference type="NCBI Taxonomy" id="86416"/>
    <lineage>
        <taxon>Bacteria</taxon>
        <taxon>Bacillati</taxon>
        <taxon>Bacillota</taxon>
        <taxon>Clostridia</taxon>
        <taxon>Eubacteriales</taxon>
        <taxon>Clostridiaceae</taxon>
        <taxon>Clostridium</taxon>
    </lineage>
</organism>
<dbReference type="InterPro" id="IPR007329">
    <property type="entry name" value="FMN-bd"/>
</dbReference>
<dbReference type="Pfam" id="PF12801">
    <property type="entry name" value="Fer4_5"/>
    <property type="match status" value="2"/>
</dbReference>
<dbReference type="PROSITE" id="PS00198">
    <property type="entry name" value="4FE4S_FER_1"/>
    <property type="match status" value="1"/>
</dbReference>
<feature type="transmembrane region" description="Helical" evidence="8">
    <location>
        <begin position="176"/>
        <end position="195"/>
    </location>
</feature>
<keyword evidence="8" id="KW-1133">Transmembrane helix</keyword>
<accession>R4K106</accession>
<dbReference type="GO" id="GO:0005886">
    <property type="term" value="C:plasma membrane"/>
    <property type="evidence" value="ECO:0007669"/>
    <property type="project" value="UniProtKB-SubCell"/>
</dbReference>
<dbReference type="GO" id="GO:0046872">
    <property type="term" value="F:metal ion binding"/>
    <property type="evidence" value="ECO:0007669"/>
    <property type="project" value="UniProtKB-KW"/>
</dbReference>
<feature type="region of interest" description="Disordered" evidence="7">
    <location>
        <begin position="391"/>
        <end position="445"/>
    </location>
</feature>
<name>R4K106_CLOPA</name>
<dbReference type="HOGENOM" id="CLU_033147_3_0_9"/>
<keyword evidence="3" id="KW-0479">Metal-binding</keyword>
<evidence type="ECO:0000256" key="5">
    <source>
        <dbReference type="ARBA" id="ARBA00023014"/>
    </source>
</evidence>
<keyword evidence="6 8" id="KW-0472">Membrane</keyword>
<dbReference type="PANTHER" id="PTHR30224:SF4">
    <property type="entry name" value="ELECTRON TRANSPORT PROTEIN YCCM-RELATED"/>
    <property type="match status" value="1"/>
</dbReference>
<dbReference type="Pfam" id="PF04205">
    <property type="entry name" value="FMN_bind"/>
    <property type="match status" value="2"/>
</dbReference>
<evidence type="ECO:0000313" key="11">
    <source>
        <dbReference type="Proteomes" id="UP000013523"/>
    </source>
</evidence>
<dbReference type="AlphaFoldDB" id="R4K106"/>
<proteinExistence type="predicted"/>
<evidence type="ECO:0000256" key="2">
    <source>
        <dbReference type="ARBA" id="ARBA00022475"/>
    </source>
</evidence>
<protein>
    <submittedName>
        <fullName evidence="10">FMN-binding protein</fullName>
    </submittedName>
</protein>
<gene>
    <name evidence="10" type="ORF">Clopa_1264</name>
</gene>
<dbReference type="SMART" id="SM00900">
    <property type="entry name" value="FMN_bind"/>
    <property type="match status" value="2"/>
</dbReference>